<dbReference type="Gene3D" id="3.30.420.10">
    <property type="entry name" value="Ribonuclease H-like superfamily/Ribonuclease H"/>
    <property type="match status" value="1"/>
</dbReference>
<evidence type="ECO:0000313" key="2">
    <source>
        <dbReference type="EMBL" id="CAG8977259.1"/>
    </source>
</evidence>
<organism evidence="2 3">
    <name type="scientific">Hymenoscyphus albidus</name>
    <dbReference type="NCBI Taxonomy" id="595503"/>
    <lineage>
        <taxon>Eukaryota</taxon>
        <taxon>Fungi</taxon>
        <taxon>Dikarya</taxon>
        <taxon>Ascomycota</taxon>
        <taxon>Pezizomycotina</taxon>
        <taxon>Leotiomycetes</taxon>
        <taxon>Helotiales</taxon>
        <taxon>Helotiaceae</taxon>
        <taxon>Hymenoscyphus</taxon>
    </lineage>
</organism>
<feature type="domain" description="Transposase Tc1-like" evidence="1">
    <location>
        <begin position="51"/>
        <end position="106"/>
    </location>
</feature>
<proteinExistence type="predicted"/>
<dbReference type="EMBL" id="CAJVRM010000209">
    <property type="protein sequence ID" value="CAG8977259.1"/>
    <property type="molecule type" value="Genomic_DNA"/>
</dbReference>
<dbReference type="OrthoDB" id="3519926at2759"/>
<comment type="caution">
    <text evidence="2">The sequence shown here is derived from an EMBL/GenBank/DDBJ whole genome shotgun (WGS) entry which is preliminary data.</text>
</comment>
<dbReference type="InterPro" id="IPR036397">
    <property type="entry name" value="RNaseH_sf"/>
</dbReference>
<accession>A0A9N9LRT3</accession>
<keyword evidence="3" id="KW-1185">Reference proteome</keyword>
<dbReference type="AlphaFoldDB" id="A0A9N9LRT3"/>
<dbReference type="GO" id="GO:0006313">
    <property type="term" value="P:DNA transposition"/>
    <property type="evidence" value="ECO:0007669"/>
    <property type="project" value="InterPro"/>
</dbReference>
<gene>
    <name evidence="2" type="ORF">HYALB_00009356</name>
</gene>
<evidence type="ECO:0000259" key="1">
    <source>
        <dbReference type="Pfam" id="PF01498"/>
    </source>
</evidence>
<dbReference type="InterPro" id="IPR002492">
    <property type="entry name" value="Transposase_Tc1-like"/>
</dbReference>
<protein>
    <recommendedName>
        <fullName evidence="1">Transposase Tc1-like domain-containing protein</fullName>
    </recommendedName>
</protein>
<dbReference type="GO" id="GO:0015074">
    <property type="term" value="P:DNA integration"/>
    <property type="evidence" value="ECO:0007669"/>
    <property type="project" value="InterPro"/>
</dbReference>
<dbReference type="GO" id="GO:0003677">
    <property type="term" value="F:DNA binding"/>
    <property type="evidence" value="ECO:0007669"/>
    <property type="project" value="InterPro"/>
</dbReference>
<name>A0A9N9LRT3_9HELO</name>
<dbReference type="Proteomes" id="UP000701801">
    <property type="component" value="Unassembled WGS sequence"/>
</dbReference>
<reference evidence="2" key="1">
    <citation type="submission" date="2021-07" db="EMBL/GenBank/DDBJ databases">
        <authorList>
            <person name="Durling M."/>
        </authorList>
    </citation>
    <scope>NUCLEOTIDE SEQUENCE</scope>
</reference>
<dbReference type="Pfam" id="PF01498">
    <property type="entry name" value="HTH_Tnp_Tc3_2"/>
    <property type="match status" value="1"/>
</dbReference>
<sequence length="224" mass="26054">MPPTTMPTTPPLDDWNHDKGFEIRRTGPAFLLSDNEVDEVIQYCTENWENRVMEWWKVRQELGLDCSVATLQRRMHQRGYYRCVACQKPYLTLAQVTARLLWGLAHIFWHLEWLKVLWSDEVTFLVGGRTIKQKVTRIINKEHSERFCDTCIQHQFHRGHTTSVNAWGAIGYGYKSPLIFIEGHGKSGAFLQRDYLTQLLEPYIQGIIAAFAQLLIKLSHCSAF</sequence>
<evidence type="ECO:0000313" key="3">
    <source>
        <dbReference type="Proteomes" id="UP000701801"/>
    </source>
</evidence>